<name>A0A345NJU6_9MICO</name>
<organism evidence="5 6">
    <name type="scientific">Ornithinimicrobium avium</name>
    <dbReference type="NCBI Taxonomy" id="2283195"/>
    <lineage>
        <taxon>Bacteria</taxon>
        <taxon>Bacillati</taxon>
        <taxon>Actinomycetota</taxon>
        <taxon>Actinomycetes</taxon>
        <taxon>Micrococcales</taxon>
        <taxon>Ornithinimicrobiaceae</taxon>
        <taxon>Ornithinimicrobium</taxon>
    </lineage>
</organism>
<sequence length="369" mass="37860">MRVGLVCPYDLGHPGGVQGQVLGLAGHLAERGHTVSVMAPGRPATGTLPGAAVRSAGRGHPVPANGSVARLALGPAVTARVAAWLELLSPDVLHVHEPGTPGLGTSAVRRARQAGVPTVTTFHAARPGCGADRVLGPVLRRRLGPLPVTTAVSESAAQLARSLYGVDPEVLPNAIDVAAHARADALLPRPPGMVAGAPTVLFLGRRDEPRKGLDVLAAALPLLRQLVPGVQVVLAGPGRTRVDGTVDLGEVDGPTRLALLHTCEVLVAPHTGRESFGIVLAEAMAAGTPVVASSLPAFAEVVGDAGLLVPVGDPDVLARAVATVLTDRRLALELGERGAARARRWDWAEVVERWEQVYDRACGAGGPAS</sequence>
<proteinExistence type="predicted"/>
<feature type="domain" description="Glycosyltransferase subfamily 4-like N-terminal" evidence="4">
    <location>
        <begin position="14"/>
        <end position="178"/>
    </location>
</feature>
<protein>
    <recommendedName>
        <fullName evidence="1">D-inositol 3-phosphate glycosyltransferase</fullName>
    </recommendedName>
</protein>
<dbReference type="InterPro" id="IPR050194">
    <property type="entry name" value="Glycosyltransferase_grp1"/>
</dbReference>
<dbReference type="Proteomes" id="UP000253790">
    <property type="component" value="Chromosome"/>
</dbReference>
<dbReference type="CDD" id="cd03801">
    <property type="entry name" value="GT4_PimA-like"/>
    <property type="match status" value="1"/>
</dbReference>
<keyword evidence="3 5" id="KW-0808">Transferase</keyword>
<evidence type="ECO:0000313" key="5">
    <source>
        <dbReference type="EMBL" id="AXH95304.1"/>
    </source>
</evidence>
<keyword evidence="2" id="KW-0328">Glycosyltransferase</keyword>
<dbReference type="Gene3D" id="3.40.50.2000">
    <property type="entry name" value="Glycogen Phosphorylase B"/>
    <property type="match status" value="2"/>
</dbReference>
<dbReference type="InterPro" id="IPR028098">
    <property type="entry name" value="Glyco_trans_4-like_N"/>
</dbReference>
<gene>
    <name evidence="5" type="ORF">DV701_03360</name>
</gene>
<reference evidence="5 6" key="1">
    <citation type="submission" date="2018-07" db="EMBL/GenBank/DDBJ databases">
        <title>Complete genome sequencing of Ornithinimicrobium sp. AMA3305.</title>
        <authorList>
            <person name="Bae J.-W."/>
        </authorList>
    </citation>
    <scope>NUCLEOTIDE SEQUENCE [LARGE SCALE GENOMIC DNA]</scope>
    <source>
        <strain evidence="5 6">AMA3305</strain>
    </source>
</reference>
<evidence type="ECO:0000256" key="1">
    <source>
        <dbReference type="ARBA" id="ARBA00021292"/>
    </source>
</evidence>
<evidence type="ECO:0000256" key="2">
    <source>
        <dbReference type="ARBA" id="ARBA00022676"/>
    </source>
</evidence>
<evidence type="ECO:0000256" key="3">
    <source>
        <dbReference type="ARBA" id="ARBA00022679"/>
    </source>
</evidence>
<dbReference type="GO" id="GO:1901137">
    <property type="term" value="P:carbohydrate derivative biosynthetic process"/>
    <property type="evidence" value="ECO:0007669"/>
    <property type="project" value="UniProtKB-ARBA"/>
</dbReference>
<evidence type="ECO:0000259" key="4">
    <source>
        <dbReference type="Pfam" id="PF13439"/>
    </source>
</evidence>
<dbReference type="GO" id="GO:0016758">
    <property type="term" value="F:hexosyltransferase activity"/>
    <property type="evidence" value="ECO:0007669"/>
    <property type="project" value="TreeGrafter"/>
</dbReference>
<dbReference type="OrthoDB" id="5240531at2"/>
<dbReference type="EMBL" id="CP031229">
    <property type="protein sequence ID" value="AXH95304.1"/>
    <property type="molecule type" value="Genomic_DNA"/>
</dbReference>
<accession>A0A345NJU6</accession>
<dbReference type="KEGG" id="orn:DV701_03360"/>
<dbReference type="Pfam" id="PF13439">
    <property type="entry name" value="Glyco_transf_4"/>
    <property type="match status" value="1"/>
</dbReference>
<dbReference type="RefSeq" id="WP_114927069.1">
    <property type="nucleotide sequence ID" value="NZ_CP031229.1"/>
</dbReference>
<dbReference type="AlphaFoldDB" id="A0A345NJU6"/>
<keyword evidence="6" id="KW-1185">Reference proteome</keyword>
<dbReference type="PANTHER" id="PTHR45947">
    <property type="entry name" value="SULFOQUINOVOSYL TRANSFERASE SQD2"/>
    <property type="match status" value="1"/>
</dbReference>
<dbReference type="Pfam" id="PF13692">
    <property type="entry name" value="Glyco_trans_1_4"/>
    <property type="match status" value="1"/>
</dbReference>
<dbReference type="PANTHER" id="PTHR45947:SF3">
    <property type="entry name" value="SULFOQUINOVOSYL TRANSFERASE SQD2"/>
    <property type="match status" value="1"/>
</dbReference>
<dbReference type="SUPFAM" id="SSF53756">
    <property type="entry name" value="UDP-Glycosyltransferase/glycogen phosphorylase"/>
    <property type="match status" value="1"/>
</dbReference>
<evidence type="ECO:0000313" key="6">
    <source>
        <dbReference type="Proteomes" id="UP000253790"/>
    </source>
</evidence>